<reference evidence="1" key="1">
    <citation type="submission" date="2014-09" db="EMBL/GenBank/DDBJ databases">
        <authorList>
            <person name="Magalhaes I.L.F."/>
            <person name="Oliveira U."/>
            <person name="Santos F.R."/>
            <person name="Vidigal T.H.D.A."/>
            <person name="Brescovit A.D."/>
            <person name="Santos A.J."/>
        </authorList>
    </citation>
    <scope>NUCLEOTIDE SEQUENCE</scope>
    <source>
        <tissue evidence="1">Shoot tissue taken approximately 20 cm above the soil surface</tissue>
    </source>
</reference>
<reference evidence="1" key="2">
    <citation type="journal article" date="2015" name="Data Brief">
        <title>Shoot transcriptome of the giant reed, Arundo donax.</title>
        <authorList>
            <person name="Barrero R.A."/>
            <person name="Guerrero F.D."/>
            <person name="Moolhuijzen P."/>
            <person name="Goolsby J.A."/>
            <person name="Tidwell J."/>
            <person name="Bellgard S.E."/>
            <person name="Bellgard M.I."/>
        </authorList>
    </citation>
    <scope>NUCLEOTIDE SEQUENCE</scope>
    <source>
        <tissue evidence="1">Shoot tissue taken approximately 20 cm above the soil surface</tissue>
    </source>
</reference>
<dbReference type="AlphaFoldDB" id="A0A0A8ZJL6"/>
<organism evidence="1">
    <name type="scientific">Arundo donax</name>
    <name type="common">Giant reed</name>
    <name type="synonym">Donax arundinaceus</name>
    <dbReference type="NCBI Taxonomy" id="35708"/>
    <lineage>
        <taxon>Eukaryota</taxon>
        <taxon>Viridiplantae</taxon>
        <taxon>Streptophyta</taxon>
        <taxon>Embryophyta</taxon>
        <taxon>Tracheophyta</taxon>
        <taxon>Spermatophyta</taxon>
        <taxon>Magnoliopsida</taxon>
        <taxon>Liliopsida</taxon>
        <taxon>Poales</taxon>
        <taxon>Poaceae</taxon>
        <taxon>PACMAD clade</taxon>
        <taxon>Arundinoideae</taxon>
        <taxon>Arundineae</taxon>
        <taxon>Arundo</taxon>
    </lineage>
</organism>
<protein>
    <submittedName>
        <fullName evidence="1">Uncharacterized protein</fullName>
    </submittedName>
</protein>
<dbReference type="EMBL" id="GBRH01260955">
    <property type="protein sequence ID" value="JAD36940.1"/>
    <property type="molecule type" value="Transcribed_RNA"/>
</dbReference>
<name>A0A0A8ZJL6_ARUDO</name>
<evidence type="ECO:0000313" key="1">
    <source>
        <dbReference type="EMBL" id="JAD36940.1"/>
    </source>
</evidence>
<sequence length="33" mass="3951">MKKKEHRSDAIWTNSYKQPNTYVWLRGEILGLS</sequence>
<accession>A0A0A8ZJL6</accession>
<proteinExistence type="predicted"/>